<accession>E3EJZ6</accession>
<dbReference type="PATRIC" id="fig|886882.15.peg.5958"/>
<evidence type="ECO:0000313" key="1">
    <source>
        <dbReference type="EMBL" id="ADO60015.1"/>
    </source>
</evidence>
<protein>
    <submittedName>
        <fullName evidence="1">Uncharacterized protein</fullName>
    </submittedName>
</protein>
<gene>
    <name evidence="1" type="ORF">PPSC2_28105</name>
</gene>
<sequence length="226" mass="26626">MKPITESTRLFLEQYYPQIKVNKHKVTINQPYRMEIPSNLFPLRNKPTMSIFSYVNTQQINNDPIAEKAFNENTYKMGFCYTNTEKMLESFNRYELSEYESYVGWIIINGIPLHHAWLVYKNIHVLDPSITLIDEIIRERKYHSAQEMREKIVELERAFETKPNADYQTFGQAAPFVLYIGSVCSPNKGRQIFNETIQQFPHHPSYQGQGMNPQGMSTVQQMYYSK</sequence>
<dbReference type="RefSeq" id="WP_013386429.1">
    <property type="nucleotide sequence ID" value="NC_014628.2"/>
</dbReference>
<dbReference type="HOGENOM" id="CLU_1150088_0_0_9"/>
<keyword evidence="1" id="KW-0614">Plasmid</keyword>
<dbReference type="EMBL" id="CP002214">
    <property type="protein sequence ID" value="ADO60015.1"/>
    <property type="molecule type" value="Genomic_DNA"/>
</dbReference>
<geneLocation type="plasmid" evidence="1 2">
    <name>pSC2</name>
</geneLocation>
<dbReference type="AlphaFoldDB" id="E3EJZ6"/>
<proteinExistence type="predicted"/>
<reference evidence="1 2" key="1">
    <citation type="journal article" date="2011" name="J. Bacteriol.">
        <title>Complete genome sequence of Paenibacillus polymyxa SC2, a strain of plant growth-promoting Rhizobacterium with broad-spectrum antimicrobial activity.</title>
        <authorList>
            <person name="Ma M."/>
            <person name="Wang C."/>
            <person name="Ding Y."/>
            <person name="Li L."/>
            <person name="Shen D."/>
            <person name="Jiang X."/>
            <person name="Guan D."/>
            <person name="Cao F."/>
            <person name="Chen H."/>
            <person name="Feng R."/>
            <person name="Wang X."/>
            <person name="Ge Y."/>
            <person name="Yao L."/>
            <person name="Bing X."/>
            <person name="Yang X."/>
            <person name="Li J."/>
            <person name="Du B."/>
        </authorList>
    </citation>
    <scope>NUCLEOTIDE SEQUENCE [LARGE SCALE GENOMIC DNA]</scope>
    <source>
        <strain evidence="1 2">SC2</strain>
        <plasmid evidence="2">pSC2</plasmid>
    </source>
</reference>
<dbReference type="Proteomes" id="UP000006868">
    <property type="component" value="Plasmid pSC2"/>
</dbReference>
<evidence type="ECO:0000313" key="2">
    <source>
        <dbReference type="Proteomes" id="UP000006868"/>
    </source>
</evidence>
<dbReference type="KEGG" id="ppm:PPSC2_28105"/>
<dbReference type="OrthoDB" id="2085954at2"/>
<organism evidence="1 2">
    <name type="scientific">Paenibacillus polymyxa (strain SC2)</name>
    <name type="common">Bacillus polymyxa</name>
    <dbReference type="NCBI Taxonomy" id="886882"/>
    <lineage>
        <taxon>Bacteria</taxon>
        <taxon>Bacillati</taxon>
        <taxon>Bacillota</taxon>
        <taxon>Bacilli</taxon>
        <taxon>Bacillales</taxon>
        <taxon>Paenibacillaceae</taxon>
        <taxon>Paenibacillus</taxon>
    </lineage>
</organism>
<dbReference type="eggNOG" id="ENOG50345MX">
    <property type="taxonomic scope" value="Bacteria"/>
</dbReference>
<name>E3EJZ6_PAEPS</name>